<evidence type="ECO:0000313" key="2">
    <source>
        <dbReference type="EMBL" id="MEQ2312434.1"/>
    </source>
</evidence>
<gene>
    <name evidence="2" type="ORF">AMECASPLE_030995</name>
</gene>
<accession>A0ABV1A1L0</accession>
<feature type="region of interest" description="Disordered" evidence="1">
    <location>
        <begin position="1"/>
        <end position="144"/>
    </location>
</feature>
<dbReference type="EMBL" id="JAHRIP010079019">
    <property type="protein sequence ID" value="MEQ2312434.1"/>
    <property type="molecule type" value="Genomic_DNA"/>
</dbReference>
<keyword evidence="3" id="KW-1185">Reference proteome</keyword>
<sequence length="165" mass="17882">MVSVRSHRPAQLDMGQIQRTSEPQTSKGSPELRNPWRTTSGTTPTLPEKSRGESQWNHPAATVQKPQGAAATSPQAPPGAVYARADQAMGRETRDPTTYHSPNRGPGKGREGLGGKMLSQGASSPADPNRHPRSPSSNKGWRHRHIQWAKGSGQARAEFIFGRSM</sequence>
<protein>
    <submittedName>
        <fullName evidence="2">Uncharacterized protein</fullName>
    </submittedName>
</protein>
<evidence type="ECO:0000256" key="1">
    <source>
        <dbReference type="SAM" id="MobiDB-lite"/>
    </source>
</evidence>
<organism evidence="2 3">
    <name type="scientific">Ameca splendens</name>
    <dbReference type="NCBI Taxonomy" id="208324"/>
    <lineage>
        <taxon>Eukaryota</taxon>
        <taxon>Metazoa</taxon>
        <taxon>Chordata</taxon>
        <taxon>Craniata</taxon>
        <taxon>Vertebrata</taxon>
        <taxon>Euteleostomi</taxon>
        <taxon>Actinopterygii</taxon>
        <taxon>Neopterygii</taxon>
        <taxon>Teleostei</taxon>
        <taxon>Neoteleostei</taxon>
        <taxon>Acanthomorphata</taxon>
        <taxon>Ovalentaria</taxon>
        <taxon>Atherinomorphae</taxon>
        <taxon>Cyprinodontiformes</taxon>
        <taxon>Goodeidae</taxon>
        <taxon>Ameca</taxon>
    </lineage>
</organism>
<feature type="compositionally biased region" description="Polar residues" evidence="1">
    <location>
        <begin position="36"/>
        <end position="45"/>
    </location>
</feature>
<reference evidence="2 3" key="1">
    <citation type="submission" date="2021-06" db="EMBL/GenBank/DDBJ databases">
        <authorList>
            <person name="Palmer J.M."/>
        </authorList>
    </citation>
    <scope>NUCLEOTIDE SEQUENCE [LARGE SCALE GENOMIC DNA]</scope>
    <source>
        <strain evidence="2 3">AS_MEX2019</strain>
        <tissue evidence="2">Muscle</tissue>
    </source>
</reference>
<name>A0ABV1A1L0_9TELE</name>
<comment type="caution">
    <text evidence="2">The sequence shown here is derived from an EMBL/GenBank/DDBJ whole genome shotgun (WGS) entry which is preliminary data.</text>
</comment>
<feature type="compositionally biased region" description="Polar residues" evidence="1">
    <location>
        <begin position="17"/>
        <end position="28"/>
    </location>
</feature>
<proteinExistence type="predicted"/>
<dbReference type="Proteomes" id="UP001469553">
    <property type="component" value="Unassembled WGS sequence"/>
</dbReference>
<evidence type="ECO:0000313" key="3">
    <source>
        <dbReference type="Proteomes" id="UP001469553"/>
    </source>
</evidence>